<accession>A0ABP9PVM7</accession>
<proteinExistence type="inferred from homology"/>
<dbReference type="EMBL" id="BAABJP010000008">
    <property type="protein sequence ID" value="GAA5152864.1"/>
    <property type="molecule type" value="Genomic_DNA"/>
</dbReference>
<dbReference type="Proteomes" id="UP001428817">
    <property type="component" value="Unassembled WGS sequence"/>
</dbReference>
<comment type="similarity">
    <text evidence="1">Belongs to the LysR transcriptional regulatory family.</text>
</comment>
<feature type="domain" description="HTH lysR-type" evidence="5">
    <location>
        <begin position="1"/>
        <end position="58"/>
    </location>
</feature>
<keyword evidence="7" id="KW-1185">Reference proteome</keyword>
<protein>
    <submittedName>
        <fullName evidence="6">LysR family transcriptional regulator</fullName>
    </submittedName>
</protein>
<evidence type="ECO:0000256" key="4">
    <source>
        <dbReference type="ARBA" id="ARBA00023163"/>
    </source>
</evidence>
<organism evidence="6 7">
    <name type="scientific">Pseudonocardia eucalypti</name>
    <dbReference type="NCBI Taxonomy" id="648755"/>
    <lineage>
        <taxon>Bacteria</taxon>
        <taxon>Bacillati</taxon>
        <taxon>Actinomycetota</taxon>
        <taxon>Actinomycetes</taxon>
        <taxon>Pseudonocardiales</taxon>
        <taxon>Pseudonocardiaceae</taxon>
        <taxon>Pseudonocardia</taxon>
    </lineage>
</organism>
<dbReference type="InterPro" id="IPR000847">
    <property type="entry name" value="LysR_HTH_N"/>
</dbReference>
<dbReference type="RefSeq" id="WP_185062005.1">
    <property type="nucleotide sequence ID" value="NZ_BAABJP010000008.1"/>
</dbReference>
<dbReference type="SUPFAM" id="SSF46785">
    <property type="entry name" value="Winged helix' DNA-binding domain"/>
    <property type="match status" value="1"/>
</dbReference>
<dbReference type="PANTHER" id="PTHR30419">
    <property type="entry name" value="HTH-TYPE TRANSCRIPTIONAL REGULATOR YBHD"/>
    <property type="match status" value="1"/>
</dbReference>
<keyword evidence="3" id="KW-0238">DNA-binding</keyword>
<keyword evidence="2" id="KW-0805">Transcription regulation</keyword>
<dbReference type="Pfam" id="PF00126">
    <property type="entry name" value="HTH_1"/>
    <property type="match status" value="1"/>
</dbReference>
<comment type="caution">
    <text evidence="6">The sequence shown here is derived from an EMBL/GenBank/DDBJ whole genome shotgun (WGS) entry which is preliminary data.</text>
</comment>
<dbReference type="PROSITE" id="PS50931">
    <property type="entry name" value="HTH_LYSR"/>
    <property type="match status" value="1"/>
</dbReference>
<dbReference type="CDD" id="cd05466">
    <property type="entry name" value="PBP2_LTTR_substrate"/>
    <property type="match status" value="1"/>
</dbReference>
<sequence length="299" mass="32189">MDDRKLRYFVAVAEELNFTRASQRLYATQSTVSATIRALEQELGASLLARTTRSVSLTEAGATFLPEARAAIEAIDRARASVEPMSAGLRGSLAVGTLSSLTTVNVPELAGDFHRRYPSVKCRIEISPRGAAGHVERIKSGFLDLAIVGDAEGDPELDVRPIRSFRLAVFVAGSHPLARRRNVDLATLAGEPFVDLPIGFAQREVVDRAFAGHGLRREIAVEVMDLAAIPLYVAHGMGVALLPDGFAADTDLPVRALPLAGVELNWTLSVISAHGRRLSRAAHAFLDLVPEHTTPDASW</sequence>
<name>A0ABP9PVM7_9PSEU</name>
<evidence type="ECO:0000313" key="7">
    <source>
        <dbReference type="Proteomes" id="UP001428817"/>
    </source>
</evidence>
<reference evidence="7" key="1">
    <citation type="journal article" date="2019" name="Int. J. Syst. Evol. Microbiol.">
        <title>The Global Catalogue of Microorganisms (GCM) 10K type strain sequencing project: providing services to taxonomists for standard genome sequencing and annotation.</title>
        <authorList>
            <consortium name="The Broad Institute Genomics Platform"/>
            <consortium name="The Broad Institute Genome Sequencing Center for Infectious Disease"/>
            <person name="Wu L."/>
            <person name="Ma J."/>
        </authorList>
    </citation>
    <scope>NUCLEOTIDE SEQUENCE [LARGE SCALE GENOMIC DNA]</scope>
    <source>
        <strain evidence="7">JCM 18303</strain>
    </source>
</reference>
<gene>
    <name evidence="6" type="ORF">GCM10023321_22190</name>
</gene>
<dbReference type="Pfam" id="PF03466">
    <property type="entry name" value="LysR_substrate"/>
    <property type="match status" value="1"/>
</dbReference>
<dbReference type="InterPro" id="IPR036390">
    <property type="entry name" value="WH_DNA-bd_sf"/>
</dbReference>
<dbReference type="SUPFAM" id="SSF53850">
    <property type="entry name" value="Periplasmic binding protein-like II"/>
    <property type="match status" value="1"/>
</dbReference>
<dbReference type="Gene3D" id="3.40.190.290">
    <property type="match status" value="1"/>
</dbReference>
<evidence type="ECO:0000313" key="6">
    <source>
        <dbReference type="EMBL" id="GAA5152864.1"/>
    </source>
</evidence>
<evidence type="ECO:0000259" key="5">
    <source>
        <dbReference type="PROSITE" id="PS50931"/>
    </source>
</evidence>
<dbReference type="InterPro" id="IPR036388">
    <property type="entry name" value="WH-like_DNA-bd_sf"/>
</dbReference>
<evidence type="ECO:0000256" key="2">
    <source>
        <dbReference type="ARBA" id="ARBA00023015"/>
    </source>
</evidence>
<evidence type="ECO:0000256" key="1">
    <source>
        <dbReference type="ARBA" id="ARBA00009437"/>
    </source>
</evidence>
<dbReference type="PANTHER" id="PTHR30419:SF31">
    <property type="entry name" value="BLR3139 PROTEIN"/>
    <property type="match status" value="1"/>
</dbReference>
<dbReference type="Gene3D" id="1.10.10.10">
    <property type="entry name" value="Winged helix-like DNA-binding domain superfamily/Winged helix DNA-binding domain"/>
    <property type="match status" value="1"/>
</dbReference>
<keyword evidence="4" id="KW-0804">Transcription</keyword>
<dbReference type="InterPro" id="IPR005119">
    <property type="entry name" value="LysR_subst-bd"/>
</dbReference>
<dbReference type="InterPro" id="IPR050950">
    <property type="entry name" value="HTH-type_LysR_regulators"/>
</dbReference>
<evidence type="ECO:0000256" key="3">
    <source>
        <dbReference type="ARBA" id="ARBA00023125"/>
    </source>
</evidence>
<dbReference type="PRINTS" id="PR00039">
    <property type="entry name" value="HTHLYSR"/>
</dbReference>